<evidence type="ECO:0008006" key="6">
    <source>
        <dbReference type="Google" id="ProtNLM"/>
    </source>
</evidence>
<protein>
    <recommendedName>
        <fullName evidence="6">Acetylornithine transaminase</fullName>
    </recommendedName>
</protein>
<proteinExistence type="predicted"/>
<keyword evidence="2" id="KW-0032">Aminotransferase</keyword>
<dbReference type="Gene3D" id="3.90.1150.10">
    <property type="entry name" value="Aspartate Aminotransferase, domain 1"/>
    <property type="match status" value="1"/>
</dbReference>
<reference evidence="5" key="1">
    <citation type="submission" date="2018-05" db="EMBL/GenBank/DDBJ databases">
        <authorList>
            <person name="Lanie J.A."/>
            <person name="Ng W.-L."/>
            <person name="Kazmierczak K.M."/>
            <person name="Andrzejewski T.M."/>
            <person name="Davidsen T.M."/>
            <person name="Wayne K.J."/>
            <person name="Tettelin H."/>
            <person name="Glass J.I."/>
            <person name="Rusch D."/>
            <person name="Podicherti R."/>
            <person name="Tsui H.-C.T."/>
            <person name="Winkler M.E."/>
        </authorList>
    </citation>
    <scope>NUCLEOTIDE SEQUENCE</scope>
</reference>
<name>A0A382UY83_9ZZZZ</name>
<feature type="non-terminal residue" evidence="5">
    <location>
        <position position="145"/>
    </location>
</feature>
<evidence type="ECO:0000256" key="4">
    <source>
        <dbReference type="ARBA" id="ARBA00022898"/>
    </source>
</evidence>
<evidence type="ECO:0000256" key="1">
    <source>
        <dbReference type="ARBA" id="ARBA00001933"/>
    </source>
</evidence>
<dbReference type="Gene3D" id="3.40.640.10">
    <property type="entry name" value="Type I PLP-dependent aspartate aminotransferase-like (Major domain)"/>
    <property type="match status" value="1"/>
</dbReference>
<accession>A0A382UY83</accession>
<evidence type="ECO:0000256" key="2">
    <source>
        <dbReference type="ARBA" id="ARBA00022576"/>
    </source>
</evidence>
<dbReference type="AlphaFoldDB" id="A0A382UY83"/>
<dbReference type="InterPro" id="IPR050103">
    <property type="entry name" value="Class-III_PLP-dep_AT"/>
</dbReference>
<dbReference type="SUPFAM" id="SSF53383">
    <property type="entry name" value="PLP-dependent transferases"/>
    <property type="match status" value="1"/>
</dbReference>
<keyword evidence="3" id="KW-0808">Transferase</keyword>
<dbReference type="PANTHER" id="PTHR11986">
    <property type="entry name" value="AMINOTRANSFERASE CLASS III"/>
    <property type="match status" value="1"/>
</dbReference>
<dbReference type="InterPro" id="IPR015422">
    <property type="entry name" value="PyrdxlP-dep_Trfase_small"/>
</dbReference>
<dbReference type="InterPro" id="IPR005814">
    <property type="entry name" value="Aminotrans_3"/>
</dbReference>
<gene>
    <name evidence="5" type="ORF">METZ01_LOCUS391569</name>
</gene>
<dbReference type="GO" id="GO:0042802">
    <property type="term" value="F:identical protein binding"/>
    <property type="evidence" value="ECO:0007669"/>
    <property type="project" value="TreeGrafter"/>
</dbReference>
<dbReference type="GO" id="GO:0008483">
    <property type="term" value="F:transaminase activity"/>
    <property type="evidence" value="ECO:0007669"/>
    <property type="project" value="UniProtKB-KW"/>
</dbReference>
<dbReference type="Pfam" id="PF00202">
    <property type="entry name" value="Aminotran_3"/>
    <property type="match status" value="1"/>
</dbReference>
<sequence>MKNNQSVVKLTERNVAGTYGRYPIALVRGKGMHVWDRSGKKYVDFVSGLAVDNLGHCHPEVVSAIRSQAGQLLHVSNLYHIEPQSLLAAKLVHHSFADKFFFCNSGTEANEAAIKLARRFFHDRGESGKNQIITMKDSFHGRTYG</sequence>
<dbReference type="InterPro" id="IPR015421">
    <property type="entry name" value="PyrdxlP-dep_Trfase_major"/>
</dbReference>
<evidence type="ECO:0000256" key="3">
    <source>
        <dbReference type="ARBA" id="ARBA00022679"/>
    </source>
</evidence>
<comment type="cofactor">
    <cofactor evidence="1">
        <name>pyridoxal 5'-phosphate</name>
        <dbReference type="ChEBI" id="CHEBI:597326"/>
    </cofactor>
</comment>
<dbReference type="PANTHER" id="PTHR11986:SF79">
    <property type="entry name" value="ACETYLORNITHINE AMINOTRANSFERASE, MITOCHONDRIAL"/>
    <property type="match status" value="1"/>
</dbReference>
<evidence type="ECO:0000313" key="5">
    <source>
        <dbReference type="EMBL" id="SVD38715.1"/>
    </source>
</evidence>
<dbReference type="EMBL" id="UINC01147406">
    <property type="protein sequence ID" value="SVD38715.1"/>
    <property type="molecule type" value="Genomic_DNA"/>
</dbReference>
<dbReference type="InterPro" id="IPR015424">
    <property type="entry name" value="PyrdxlP-dep_Trfase"/>
</dbReference>
<keyword evidence="4" id="KW-0663">Pyridoxal phosphate</keyword>
<dbReference type="GO" id="GO:0030170">
    <property type="term" value="F:pyridoxal phosphate binding"/>
    <property type="evidence" value="ECO:0007669"/>
    <property type="project" value="InterPro"/>
</dbReference>
<organism evidence="5">
    <name type="scientific">marine metagenome</name>
    <dbReference type="NCBI Taxonomy" id="408172"/>
    <lineage>
        <taxon>unclassified sequences</taxon>
        <taxon>metagenomes</taxon>
        <taxon>ecological metagenomes</taxon>
    </lineage>
</organism>